<dbReference type="InterPro" id="IPR001365">
    <property type="entry name" value="A_deaminase_dom"/>
</dbReference>
<dbReference type="GO" id="GO:0000034">
    <property type="term" value="F:adenine deaminase activity"/>
    <property type="evidence" value="ECO:0007669"/>
    <property type="project" value="UniProtKB-UniRule"/>
</dbReference>
<dbReference type="GO" id="GO:0006146">
    <property type="term" value="P:adenine catabolic process"/>
    <property type="evidence" value="ECO:0007669"/>
    <property type="project" value="UniProtKB-UniRule"/>
</dbReference>
<keyword evidence="3 5" id="KW-0862">Zinc</keyword>
<feature type="site" description="Important for catalytic activity" evidence="5">
    <location>
        <position position="223"/>
    </location>
</feature>
<dbReference type="Pfam" id="PF00962">
    <property type="entry name" value="A_deaminase"/>
    <property type="match status" value="1"/>
</dbReference>
<dbReference type="CDD" id="cd01320">
    <property type="entry name" value="ADA"/>
    <property type="match status" value="1"/>
</dbReference>
<dbReference type="GO" id="GO:0043103">
    <property type="term" value="P:hypoxanthine salvage"/>
    <property type="evidence" value="ECO:0007669"/>
    <property type="project" value="UniProtKB-UniRule"/>
</dbReference>
<dbReference type="AlphaFoldDB" id="A0A9X3F911"/>
<feature type="binding site" evidence="5">
    <location>
        <position position="280"/>
    </location>
    <ligand>
        <name>Zn(2+)</name>
        <dbReference type="ChEBI" id="CHEBI:29105"/>
        <note>catalytic</note>
    </ligand>
</feature>
<dbReference type="GO" id="GO:0005829">
    <property type="term" value="C:cytosol"/>
    <property type="evidence" value="ECO:0007669"/>
    <property type="project" value="TreeGrafter"/>
</dbReference>
<dbReference type="Proteomes" id="UP001145087">
    <property type="component" value="Unassembled WGS sequence"/>
</dbReference>
<proteinExistence type="inferred from homology"/>
<evidence type="ECO:0000259" key="6">
    <source>
        <dbReference type="Pfam" id="PF00962"/>
    </source>
</evidence>
<comment type="catalytic activity">
    <reaction evidence="5">
        <text>adenine + H2O + H(+) = hypoxanthine + NH4(+)</text>
        <dbReference type="Rhea" id="RHEA:23688"/>
        <dbReference type="ChEBI" id="CHEBI:15377"/>
        <dbReference type="ChEBI" id="CHEBI:15378"/>
        <dbReference type="ChEBI" id="CHEBI:16708"/>
        <dbReference type="ChEBI" id="CHEBI:17368"/>
        <dbReference type="ChEBI" id="CHEBI:28938"/>
        <dbReference type="EC" id="3.5.4.2"/>
    </reaction>
</comment>
<dbReference type="SUPFAM" id="SSF51556">
    <property type="entry name" value="Metallo-dependent hydrolases"/>
    <property type="match status" value="1"/>
</dbReference>
<feature type="domain" description="Adenosine deaminase" evidence="6">
    <location>
        <begin position="14"/>
        <end position="331"/>
    </location>
</feature>
<dbReference type="RefSeq" id="WP_343334251.1">
    <property type="nucleotide sequence ID" value="NZ_JAPOHD010000029.1"/>
</dbReference>
<dbReference type="PANTHER" id="PTHR43114:SF6">
    <property type="entry name" value="ADENINE DEAMINASE"/>
    <property type="match status" value="1"/>
</dbReference>
<keyword evidence="2 5" id="KW-0378">Hydrolase</keyword>
<dbReference type="EC" id="3.5.4.2" evidence="5"/>
<organism evidence="7 8">
    <name type="scientific">Draconibacterium aestuarii</name>
    <dbReference type="NCBI Taxonomy" id="2998507"/>
    <lineage>
        <taxon>Bacteria</taxon>
        <taxon>Pseudomonadati</taxon>
        <taxon>Bacteroidota</taxon>
        <taxon>Bacteroidia</taxon>
        <taxon>Marinilabiliales</taxon>
        <taxon>Prolixibacteraceae</taxon>
        <taxon>Draconibacterium</taxon>
    </lineage>
</organism>
<dbReference type="InterPro" id="IPR032466">
    <property type="entry name" value="Metal_Hydrolase"/>
</dbReference>
<sequence length="336" mass="38225">MITSTLQNFINAIPKAELHLHIEGSFEPELLFEIAARNSVSLKYKSVKELHKAYNFNNLQEFLDLYYEGANVLLHEQDFFDLTYAYLQKCHVENVVHTEIFFDPQTHTQRGIGFSTVVGGIQKAVDKAKNELGITTRLLPNFLRHLSEDEAIKTFKEALEFRKLFAGFGLDSSEIGHPPAKFERVFRMVRDEGFPVVAHAGEEGPAQNVWDALNLLKVARIDHGVRSVEDVLLLKELALKQIPLTVCPLSNLKLKVVKKMKDLPLKTLLENNILVTINSDDPAYFGGYVNENYIAVAEAFRLTRKDVITLAENSFKASFLSKEEKEEWIGKLNLYK</sequence>
<comment type="cofactor">
    <cofactor evidence="5">
        <name>Zn(2+)</name>
        <dbReference type="ChEBI" id="CHEBI:29105"/>
    </cofactor>
    <text evidence="5">Binds 1 zinc ion per subunit.</text>
</comment>
<accession>A0A9X3F911</accession>
<reference evidence="7" key="1">
    <citation type="submission" date="2022-11" db="EMBL/GenBank/DDBJ databases">
        <title>Marilongibacter aestuarii gen. nov., sp. nov., isolated from tidal flat sediment.</title>
        <authorList>
            <person name="Jiayan W."/>
        </authorList>
    </citation>
    <scope>NUCLEOTIDE SEQUENCE</scope>
    <source>
        <strain evidence="7">Z1-6</strain>
    </source>
</reference>
<keyword evidence="8" id="KW-1185">Reference proteome</keyword>
<name>A0A9X3F911_9BACT</name>
<comment type="function">
    <text evidence="5">Catalyzes the hydrolytic deamination of adenine to hypoxanthine. Plays an important role in the purine salvage pathway and in nitrogen catabolism.</text>
</comment>
<dbReference type="GO" id="GO:0009117">
    <property type="term" value="P:nucleotide metabolic process"/>
    <property type="evidence" value="ECO:0007669"/>
    <property type="project" value="UniProtKB-KW"/>
</dbReference>
<feature type="binding site" evidence="5">
    <location>
        <position position="21"/>
    </location>
    <ligand>
        <name>Zn(2+)</name>
        <dbReference type="ChEBI" id="CHEBI:29105"/>
        <note>catalytic</note>
    </ligand>
</feature>
<feature type="binding site" evidence="5">
    <location>
        <position position="281"/>
    </location>
    <ligand>
        <name>substrate</name>
    </ligand>
</feature>
<protein>
    <recommendedName>
        <fullName evidence="5">Adenine deaminase</fullName>
        <shortName evidence="5">ADE</shortName>
        <ecNumber evidence="5">3.5.4.2</ecNumber>
    </recommendedName>
    <alternativeName>
        <fullName evidence="5">Adenine aminohydrolase</fullName>
        <shortName evidence="5">AAH</shortName>
    </alternativeName>
</protein>
<evidence type="ECO:0000256" key="5">
    <source>
        <dbReference type="HAMAP-Rule" id="MF_01962"/>
    </source>
</evidence>
<dbReference type="GO" id="GO:0008270">
    <property type="term" value="F:zinc ion binding"/>
    <property type="evidence" value="ECO:0007669"/>
    <property type="project" value="UniProtKB-UniRule"/>
</dbReference>
<dbReference type="Gene3D" id="3.20.20.140">
    <property type="entry name" value="Metal-dependent hydrolases"/>
    <property type="match status" value="1"/>
</dbReference>
<gene>
    <name evidence="7" type="ORF">OU798_16325</name>
</gene>
<evidence type="ECO:0000256" key="4">
    <source>
        <dbReference type="ARBA" id="ARBA00023080"/>
    </source>
</evidence>
<dbReference type="PANTHER" id="PTHR43114">
    <property type="entry name" value="ADENINE DEAMINASE"/>
    <property type="match status" value="1"/>
</dbReference>
<dbReference type="InterPro" id="IPR028892">
    <property type="entry name" value="ADE"/>
</dbReference>
<comment type="caution">
    <text evidence="7">The sequence shown here is derived from an EMBL/GenBank/DDBJ whole genome shotgun (WGS) entry which is preliminary data.</text>
</comment>
<keyword evidence="1 5" id="KW-0479">Metal-binding</keyword>
<dbReference type="InterPro" id="IPR006330">
    <property type="entry name" value="Ado/ade_deaminase"/>
</dbReference>
<dbReference type="NCBIfam" id="TIGR01430">
    <property type="entry name" value="aden_deam"/>
    <property type="match status" value="1"/>
</dbReference>
<dbReference type="HAMAP" id="MF_01962">
    <property type="entry name" value="Adenine_deaminase"/>
    <property type="match status" value="1"/>
</dbReference>
<evidence type="ECO:0000313" key="8">
    <source>
        <dbReference type="Proteomes" id="UP001145087"/>
    </source>
</evidence>
<evidence type="ECO:0000313" key="7">
    <source>
        <dbReference type="EMBL" id="MCY1721922.1"/>
    </source>
</evidence>
<feature type="binding site" evidence="5">
    <location>
        <position position="19"/>
    </location>
    <ligand>
        <name>Zn(2+)</name>
        <dbReference type="ChEBI" id="CHEBI:29105"/>
        <note>catalytic</note>
    </ligand>
</feature>
<feature type="active site" description="Proton donor" evidence="5">
    <location>
        <position position="202"/>
    </location>
</feature>
<feature type="binding site" evidence="5">
    <location>
        <position position="199"/>
    </location>
    <ligand>
        <name>Zn(2+)</name>
        <dbReference type="ChEBI" id="CHEBI:29105"/>
        <note>catalytic</note>
    </ligand>
</feature>
<evidence type="ECO:0000256" key="1">
    <source>
        <dbReference type="ARBA" id="ARBA00022723"/>
    </source>
</evidence>
<evidence type="ECO:0000256" key="2">
    <source>
        <dbReference type="ARBA" id="ARBA00022801"/>
    </source>
</evidence>
<keyword evidence="4 5" id="KW-0546">Nucleotide metabolism</keyword>
<dbReference type="EMBL" id="JAPOHD010000029">
    <property type="protein sequence ID" value="MCY1721922.1"/>
    <property type="molecule type" value="Genomic_DNA"/>
</dbReference>
<evidence type="ECO:0000256" key="3">
    <source>
        <dbReference type="ARBA" id="ARBA00022833"/>
    </source>
</evidence>
<comment type="similarity">
    <text evidence="5">Belongs to the metallo-dependent hydrolases superfamily. Adenosine and AMP deaminases family. Adenine deaminase type 2 subfamily.</text>
</comment>
<dbReference type="FunFam" id="3.20.20.140:FF:000039">
    <property type="entry name" value="Adenine deaminase"/>
    <property type="match status" value="1"/>
</dbReference>
<dbReference type="NCBIfam" id="NF006850">
    <property type="entry name" value="PRK09358.1-6"/>
    <property type="match status" value="1"/>
</dbReference>